<evidence type="ECO:0008006" key="3">
    <source>
        <dbReference type="Google" id="ProtNLM"/>
    </source>
</evidence>
<name>A0A0A1VU63_MICAE</name>
<dbReference type="EMBL" id="BBPA01000026">
    <property type="protein sequence ID" value="GAL92821.1"/>
    <property type="molecule type" value="Genomic_DNA"/>
</dbReference>
<organism evidence="1 2">
    <name type="scientific">Microcystis aeruginosa NIES-44</name>
    <dbReference type="NCBI Taxonomy" id="449439"/>
    <lineage>
        <taxon>Bacteria</taxon>
        <taxon>Bacillati</taxon>
        <taxon>Cyanobacteriota</taxon>
        <taxon>Cyanophyceae</taxon>
        <taxon>Oscillatoriophycideae</taxon>
        <taxon>Chroococcales</taxon>
        <taxon>Microcystaceae</taxon>
        <taxon>Microcystis</taxon>
    </lineage>
</organism>
<accession>A0A0A1VU63</accession>
<dbReference type="AlphaFoldDB" id="A0A0A1VU63"/>
<sequence length="149" mass="16477">MDMPNGVLTMKSDRTLCPSARENSPDSVIFGIAAGTVEEPRVAYLPEIQPVTPEILALAQPVTPTEVFRFAASCAEKECVHFDGKDCRLARRVAQGLAEVTDILPPCRIRQNCRWWLQEGKAACLRCPQVVTDNYNPSETFVKVAEPES</sequence>
<evidence type="ECO:0000313" key="2">
    <source>
        <dbReference type="Proteomes" id="UP000030321"/>
    </source>
</evidence>
<comment type="caution">
    <text evidence="1">The sequence shown here is derived from an EMBL/GenBank/DDBJ whole genome shotgun (WGS) entry which is preliminary data.</text>
</comment>
<proteinExistence type="predicted"/>
<evidence type="ECO:0000313" key="1">
    <source>
        <dbReference type="EMBL" id="GAL92821.1"/>
    </source>
</evidence>
<dbReference type="Proteomes" id="UP000030321">
    <property type="component" value="Unassembled WGS sequence"/>
</dbReference>
<protein>
    <recommendedName>
        <fullName evidence="3">Nitrogen fixation protein</fullName>
    </recommendedName>
</protein>
<reference evidence="2" key="1">
    <citation type="journal article" date="2015" name="Genome">
        <title>Whole Genome Sequence of the Non-Microcystin-Producing Microcystis aeruginosa Strain NIES-44.</title>
        <authorList>
            <person name="Okano K."/>
            <person name="Miyata N."/>
            <person name="Ozaki Y."/>
        </authorList>
    </citation>
    <scope>NUCLEOTIDE SEQUENCE [LARGE SCALE GENOMIC DNA]</scope>
    <source>
        <strain evidence="2">NIES-44</strain>
    </source>
</reference>
<gene>
    <name evidence="1" type="ORF">N44_01379</name>
</gene>